<comment type="caution">
    <text evidence="2">The sequence shown here is derived from an EMBL/GenBank/DDBJ whole genome shotgun (WGS) entry which is preliminary data.</text>
</comment>
<evidence type="ECO:0000313" key="2">
    <source>
        <dbReference type="EMBL" id="GGB47037.1"/>
    </source>
</evidence>
<sequence>MRCTQLLVGDGATEVECFADGFGVLLAGADVRVLDGVDVLGIREVEVADVAGSEALVGPLPSLPEPDEQPATTNADTTQALAARTSRREADTVRR</sequence>
<accession>A0A916TJ77</accession>
<reference evidence="2" key="1">
    <citation type="journal article" date="2014" name="Int. J. Syst. Evol. Microbiol.">
        <title>Complete genome sequence of Corynebacterium casei LMG S-19264T (=DSM 44701T), isolated from a smear-ripened cheese.</title>
        <authorList>
            <consortium name="US DOE Joint Genome Institute (JGI-PGF)"/>
            <person name="Walter F."/>
            <person name="Albersmeier A."/>
            <person name="Kalinowski J."/>
            <person name="Ruckert C."/>
        </authorList>
    </citation>
    <scope>NUCLEOTIDE SEQUENCE</scope>
    <source>
        <strain evidence="2">CGMCC 1.15085</strain>
    </source>
</reference>
<dbReference type="EMBL" id="BMHI01000008">
    <property type="protein sequence ID" value="GGB47037.1"/>
    <property type="molecule type" value="Genomic_DNA"/>
</dbReference>
<gene>
    <name evidence="2" type="ORF">GCM10011492_42730</name>
</gene>
<evidence type="ECO:0000256" key="1">
    <source>
        <dbReference type="SAM" id="MobiDB-lite"/>
    </source>
</evidence>
<proteinExistence type="predicted"/>
<feature type="region of interest" description="Disordered" evidence="1">
    <location>
        <begin position="59"/>
        <end position="95"/>
    </location>
</feature>
<keyword evidence="3" id="KW-1185">Reference proteome</keyword>
<feature type="compositionally biased region" description="Polar residues" evidence="1">
    <location>
        <begin position="70"/>
        <end position="80"/>
    </location>
</feature>
<dbReference type="AlphaFoldDB" id="A0A916TJ77"/>
<organism evidence="2 3">
    <name type="scientific">Flexivirga endophytica</name>
    <dbReference type="NCBI Taxonomy" id="1849103"/>
    <lineage>
        <taxon>Bacteria</taxon>
        <taxon>Bacillati</taxon>
        <taxon>Actinomycetota</taxon>
        <taxon>Actinomycetes</taxon>
        <taxon>Micrococcales</taxon>
        <taxon>Dermacoccaceae</taxon>
        <taxon>Flexivirga</taxon>
    </lineage>
</organism>
<dbReference type="Proteomes" id="UP000636793">
    <property type="component" value="Unassembled WGS sequence"/>
</dbReference>
<reference evidence="2" key="2">
    <citation type="submission" date="2020-09" db="EMBL/GenBank/DDBJ databases">
        <authorList>
            <person name="Sun Q."/>
            <person name="Zhou Y."/>
        </authorList>
    </citation>
    <scope>NUCLEOTIDE SEQUENCE</scope>
    <source>
        <strain evidence="2">CGMCC 1.15085</strain>
    </source>
</reference>
<protein>
    <submittedName>
        <fullName evidence="2">Uncharacterized protein</fullName>
    </submittedName>
</protein>
<evidence type="ECO:0000313" key="3">
    <source>
        <dbReference type="Proteomes" id="UP000636793"/>
    </source>
</evidence>
<name>A0A916TJ77_9MICO</name>
<feature type="compositionally biased region" description="Basic and acidic residues" evidence="1">
    <location>
        <begin position="86"/>
        <end position="95"/>
    </location>
</feature>